<organism evidence="2 3">
    <name type="scientific">Maricaulis maris (strain MCS10)</name>
    <name type="common">Caulobacter maris</name>
    <dbReference type="NCBI Taxonomy" id="394221"/>
    <lineage>
        <taxon>Bacteria</taxon>
        <taxon>Pseudomonadati</taxon>
        <taxon>Pseudomonadota</taxon>
        <taxon>Alphaproteobacteria</taxon>
        <taxon>Maricaulales</taxon>
        <taxon>Maricaulaceae</taxon>
        <taxon>Maricaulis</taxon>
    </lineage>
</organism>
<dbReference type="STRING" id="394221.Mmar10_2464"/>
<evidence type="ECO:0000259" key="1">
    <source>
        <dbReference type="Pfam" id="PF00483"/>
    </source>
</evidence>
<dbReference type="SUPFAM" id="SSF53448">
    <property type="entry name" value="Nucleotide-diphospho-sugar transferases"/>
    <property type="match status" value="2"/>
</dbReference>
<dbReference type="GO" id="GO:0016740">
    <property type="term" value="F:transferase activity"/>
    <property type="evidence" value="ECO:0007669"/>
    <property type="project" value="UniProtKB-KW"/>
</dbReference>
<name>Q0ALT8_MARMM</name>
<dbReference type="PANTHER" id="PTHR22572">
    <property type="entry name" value="SUGAR-1-PHOSPHATE GUANYL TRANSFERASE"/>
    <property type="match status" value="1"/>
</dbReference>
<feature type="domain" description="Nucleotidyl transferase" evidence="1">
    <location>
        <begin position="22"/>
        <end position="207"/>
    </location>
</feature>
<evidence type="ECO:0000313" key="2">
    <source>
        <dbReference type="EMBL" id="ABI66755.1"/>
    </source>
</evidence>
<dbReference type="InterPro" id="IPR005835">
    <property type="entry name" value="NTP_transferase_dom"/>
</dbReference>
<dbReference type="OrthoDB" id="9788272at2"/>
<sequence>MQVLIPISARSPFFPEEDYFFPKPLIEVAGRPMIELVITLLSNQLKDASFTFVIDRDDARAFSIDRTVELAAGNGTSVIERMGETSGALCSCLLAIDALDPEVPLLISNSDQIITADLGAHIARFEKSGVDAGVVTFDSIHPRWSYVVEAEGNRVAQTFEKKVVSRKAIAGLYYFRKASQFLDAAQKTILNDMNVDGAFFISSAINQTILDGNDVMYSTIDRREYHSFYAPSRIAEFEHSDVAAVLRSGPKAAESVNVIIPAAGEGSRFAKAGWKKPKPFIDVEGRPMLDHVIENVAPAGASVTMLLRADHMEAQPAIVHRFEKAGVDILPVDKLTEGTACTVLLARKVFDNDRPMMVANSDQLVDFDVTDYVQDCLDRNLDGSILVFRDPSKNPKWSFARTDKMGLVTEVAEKKPISELATVGIYLFARGRDFVSATADMVAANERVNGEFYTCPVYNYMIANGARIGVYEVPMGAMSGLGTPDDLIGFLDARGAPASQDAPD</sequence>
<dbReference type="AlphaFoldDB" id="Q0ALT8"/>
<dbReference type="Proteomes" id="UP000001964">
    <property type="component" value="Chromosome"/>
</dbReference>
<dbReference type="eggNOG" id="COG1209">
    <property type="taxonomic scope" value="Bacteria"/>
</dbReference>
<keyword evidence="2" id="KW-0808">Transferase</keyword>
<gene>
    <name evidence="2" type="ordered locus">Mmar10_2464</name>
</gene>
<dbReference type="EMBL" id="CP000449">
    <property type="protein sequence ID" value="ABI66755.1"/>
    <property type="molecule type" value="Genomic_DNA"/>
</dbReference>
<dbReference type="InterPro" id="IPR050486">
    <property type="entry name" value="Mannose-1P_guanyltransferase"/>
</dbReference>
<proteinExistence type="predicted"/>
<dbReference type="KEGG" id="mmr:Mmar10_2464"/>
<keyword evidence="3" id="KW-1185">Reference proteome</keyword>
<dbReference type="eggNOG" id="COG1208">
    <property type="taxonomic scope" value="Bacteria"/>
</dbReference>
<dbReference type="Gene3D" id="3.90.550.10">
    <property type="entry name" value="Spore Coat Polysaccharide Biosynthesis Protein SpsA, Chain A"/>
    <property type="match status" value="2"/>
</dbReference>
<dbReference type="InterPro" id="IPR029044">
    <property type="entry name" value="Nucleotide-diphossugar_trans"/>
</dbReference>
<accession>Q0ALT8</accession>
<evidence type="ECO:0000313" key="3">
    <source>
        <dbReference type="Proteomes" id="UP000001964"/>
    </source>
</evidence>
<dbReference type="HOGENOM" id="CLU_496752_0_0_5"/>
<dbReference type="RefSeq" id="WP_011644400.1">
    <property type="nucleotide sequence ID" value="NC_008347.1"/>
</dbReference>
<feature type="domain" description="Nucleotidyl transferase" evidence="1">
    <location>
        <begin position="259"/>
        <end position="431"/>
    </location>
</feature>
<dbReference type="Pfam" id="PF00483">
    <property type="entry name" value="NTP_transferase"/>
    <property type="match status" value="2"/>
</dbReference>
<reference evidence="2 3" key="1">
    <citation type="submission" date="2006-08" db="EMBL/GenBank/DDBJ databases">
        <title>Complete sequence of Maricaulis maris MCS10.</title>
        <authorList>
            <consortium name="US DOE Joint Genome Institute"/>
            <person name="Copeland A."/>
            <person name="Lucas S."/>
            <person name="Lapidus A."/>
            <person name="Barry K."/>
            <person name="Detter J.C."/>
            <person name="Glavina del Rio T."/>
            <person name="Hammon N."/>
            <person name="Israni S."/>
            <person name="Dalin E."/>
            <person name="Tice H."/>
            <person name="Pitluck S."/>
            <person name="Saunders E."/>
            <person name="Brettin T."/>
            <person name="Bruce D."/>
            <person name="Han C."/>
            <person name="Tapia R."/>
            <person name="Gilna P."/>
            <person name="Schmutz J."/>
            <person name="Larimer F."/>
            <person name="Land M."/>
            <person name="Hauser L."/>
            <person name="Kyrpides N."/>
            <person name="Mikhailova N."/>
            <person name="Viollier P."/>
            <person name="Stephens C."/>
            <person name="Richardson P."/>
        </authorList>
    </citation>
    <scope>NUCLEOTIDE SEQUENCE [LARGE SCALE GENOMIC DNA]</scope>
    <source>
        <strain evidence="2 3">MCS10</strain>
    </source>
</reference>
<dbReference type="CDD" id="cd04183">
    <property type="entry name" value="GT2_BcE_like"/>
    <property type="match status" value="2"/>
</dbReference>
<protein>
    <submittedName>
        <fullName evidence="2">Nucleotidyl transferase</fullName>
    </submittedName>
</protein>